<reference evidence="7 8" key="1">
    <citation type="submission" date="2020-10" db="EMBL/GenBank/DDBJ databases">
        <title>The Coptis chinensis genome and diversification of protoberbering-type alkaloids.</title>
        <authorList>
            <person name="Wang B."/>
            <person name="Shu S."/>
            <person name="Song C."/>
            <person name="Liu Y."/>
        </authorList>
    </citation>
    <scope>NUCLEOTIDE SEQUENCE [LARGE SCALE GENOMIC DNA]</scope>
    <source>
        <strain evidence="7">HL-2020</strain>
        <tissue evidence="7">Leaf</tissue>
    </source>
</reference>
<evidence type="ECO:0000259" key="6">
    <source>
        <dbReference type="SMART" id="SM00385"/>
    </source>
</evidence>
<feature type="domain" description="Cyclin-like" evidence="6">
    <location>
        <begin position="66"/>
        <end position="150"/>
    </location>
</feature>
<dbReference type="InterPro" id="IPR036915">
    <property type="entry name" value="Cyclin-like_sf"/>
</dbReference>
<dbReference type="Gene3D" id="1.10.472.10">
    <property type="entry name" value="Cyclin-like"/>
    <property type="match status" value="2"/>
</dbReference>
<dbReference type="InterPro" id="IPR006671">
    <property type="entry name" value="Cyclin_N"/>
</dbReference>
<dbReference type="InterPro" id="IPR013763">
    <property type="entry name" value="Cyclin-like_dom"/>
</dbReference>
<evidence type="ECO:0000256" key="1">
    <source>
        <dbReference type="ARBA" id="ARBA00009065"/>
    </source>
</evidence>
<accession>A0A835HLS3</accession>
<protein>
    <recommendedName>
        <fullName evidence="6">Cyclin-like domain-containing protein</fullName>
    </recommendedName>
</protein>
<evidence type="ECO:0000256" key="5">
    <source>
        <dbReference type="RuleBase" id="RU000383"/>
    </source>
</evidence>
<comment type="similarity">
    <text evidence="1">Belongs to the cyclin family. Cyclin D subfamily.</text>
</comment>
<keyword evidence="3 5" id="KW-0195">Cyclin</keyword>
<dbReference type="AlphaFoldDB" id="A0A835HLS3"/>
<dbReference type="GO" id="GO:0051301">
    <property type="term" value="P:cell division"/>
    <property type="evidence" value="ECO:0007669"/>
    <property type="project" value="UniProtKB-KW"/>
</dbReference>
<name>A0A835HLS3_9MAGN</name>
<keyword evidence="4" id="KW-0131">Cell cycle</keyword>
<evidence type="ECO:0000313" key="7">
    <source>
        <dbReference type="EMBL" id="KAF9600694.1"/>
    </source>
</evidence>
<dbReference type="EMBL" id="JADFTS010000006">
    <property type="protein sequence ID" value="KAF9600694.1"/>
    <property type="molecule type" value="Genomic_DNA"/>
</dbReference>
<evidence type="ECO:0000313" key="8">
    <source>
        <dbReference type="Proteomes" id="UP000631114"/>
    </source>
</evidence>
<dbReference type="Pfam" id="PF00134">
    <property type="entry name" value="Cyclin_N"/>
    <property type="match status" value="1"/>
</dbReference>
<gene>
    <name evidence="7" type="ORF">IFM89_011365</name>
</gene>
<keyword evidence="2" id="KW-0132">Cell division</keyword>
<comment type="caution">
    <text evidence="7">The sequence shown here is derived from an EMBL/GenBank/DDBJ whole genome shotgun (WGS) entry which is preliminary data.</text>
</comment>
<evidence type="ECO:0000256" key="4">
    <source>
        <dbReference type="ARBA" id="ARBA00023306"/>
    </source>
</evidence>
<proteinExistence type="inferred from homology"/>
<evidence type="ECO:0000256" key="3">
    <source>
        <dbReference type="ARBA" id="ARBA00023127"/>
    </source>
</evidence>
<dbReference type="Proteomes" id="UP000631114">
    <property type="component" value="Unassembled WGS sequence"/>
</dbReference>
<keyword evidence="8" id="KW-1185">Reference proteome</keyword>
<dbReference type="SMART" id="SM00385">
    <property type="entry name" value="CYCLIN"/>
    <property type="match status" value="1"/>
</dbReference>
<evidence type="ECO:0000256" key="2">
    <source>
        <dbReference type="ARBA" id="ARBA00022618"/>
    </source>
</evidence>
<dbReference type="SUPFAM" id="SSF47954">
    <property type="entry name" value="Cyclin-like"/>
    <property type="match status" value="1"/>
</dbReference>
<dbReference type="PANTHER" id="PTHR10177">
    <property type="entry name" value="CYCLINS"/>
    <property type="match status" value="1"/>
</dbReference>
<dbReference type="InterPro" id="IPR039361">
    <property type="entry name" value="Cyclin"/>
</dbReference>
<dbReference type="FunFam" id="1.10.472.10:FF:000069">
    <property type="entry name" value="Cyclin-D5-1"/>
    <property type="match status" value="1"/>
</dbReference>
<organism evidence="7 8">
    <name type="scientific">Coptis chinensis</name>
    <dbReference type="NCBI Taxonomy" id="261450"/>
    <lineage>
        <taxon>Eukaryota</taxon>
        <taxon>Viridiplantae</taxon>
        <taxon>Streptophyta</taxon>
        <taxon>Embryophyta</taxon>
        <taxon>Tracheophyta</taxon>
        <taxon>Spermatophyta</taxon>
        <taxon>Magnoliopsida</taxon>
        <taxon>Ranunculales</taxon>
        <taxon>Ranunculaceae</taxon>
        <taxon>Coptidoideae</taxon>
        <taxon>Coptis</taxon>
    </lineage>
</organism>
<dbReference type="CDD" id="cd20543">
    <property type="entry name" value="CYCLIN_AtCycD-like_rpt1"/>
    <property type="match status" value="1"/>
</dbReference>
<sequence length="313" mass="35678">MEECSSLYGLLLCKENEEEEACFNEGKDSLTRLSSFSVITQQSEDEYIKMLIETENSSFGLRSFNDTLMRVLFGFCFQTAYLSISYFDRFLSKRSIDSEKPWAIQLLSVACLTLAAKMEECRVPALSEFRTEEFYFESKVIQRMELLVLNTLEWRMALVTPFAYLHYFITKLSGESRLKDLVSTTVGHVLAIVKEMTLMDQRPSTIAAAAVLAASSKGSTSKLVELKMSLIPPWQSQENDNVFTCYTLMLELEMEKVKTPKYVCSPDLSSIYSSSSDVVEDSSFTSATRIKRRRLTFHDTDEKCDIPNENGLQ</sequence>
<dbReference type="OrthoDB" id="306099at2759"/>